<organism evidence="2 3">
    <name type="scientific">Orbilia oligospora</name>
    <name type="common">Nematode-trapping fungus</name>
    <name type="synonym">Arthrobotrys oligospora</name>
    <dbReference type="NCBI Taxonomy" id="2813651"/>
    <lineage>
        <taxon>Eukaryota</taxon>
        <taxon>Fungi</taxon>
        <taxon>Dikarya</taxon>
        <taxon>Ascomycota</taxon>
        <taxon>Pezizomycotina</taxon>
        <taxon>Orbiliomycetes</taxon>
        <taxon>Orbiliales</taxon>
        <taxon>Orbiliaceae</taxon>
        <taxon>Orbilia</taxon>
    </lineage>
</organism>
<evidence type="ECO:0000313" key="3">
    <source>
        <dbReference type="Proteomes" id="UP000614610"/>
    </source>
</evidence>
<dbReference type="Proteomes" id="UP000614610">
    <property type="component" value="Unassembled WGS sequence"/>
</dbReference>
<feature type="compositionally biased region" description="Acidic residues" evidence="1">
    <location>
        <begin position="23"/>
        <end position="32"/>
    </location>
</feature>
<feature type="region of interest" description="Disordered" evidence="1">
    <location>
        <begin position="13"/>
        <end position="116"/>
    </location>
</feature>
<reference evidence="2" key="1">
    <citation type="submission" date="2019-06" db="EMBL/GenBank/DDBJ databases">
        <authorList>
            <person name="Palmer J.M."/>
        </authorList>
    </citation>
    <scope>NUCLEOTIDE SEQUENCE</scope>
    <source>
        <strain evidence="2">TWF679</strain>
    </source>
</reference>
<dbReference type="AlphaFoldDB" id="A0A8H8URB1"/>
<comment type="caution">
    <text evidence="2">The sequence shown here is derived from an EMBL/GenBank/DDBJ whole genome shotgun (WGS) entry which is preliminary data.</text>
</comment>
<sequence length="116" mass="12043">MVVKAACFWAQVVPPADASAGESTEEDAEEDFGPANQPEGSPIEVVGIREAPREGGVGTLRKGREGDSTPIPRPGTDTPARPSRPEAERVEEAAPSPVTVEGNLGGLSWVPTELLG</sequence>
<proteinExistence type="predicted"/>
<dbReference type="EMBL" id="WIWT01000175">
    <property type="protein sequence ID" value="KAF3197154.1"/>
    <property type="molecule type" value="Genomic_DNA"/>
</dbReference>
<evidence type="ECO:0000256" key="1">
    <source>
        <dbReference type="SAM" id="MobiDB-lite"/>
    </source>
</evidence>
<protein>
    <submittedName>
        <fullName evidence="2">Uncharacterized protein</fullName>
    </submittedName>
</protein>
<feature type="compositionally biased region" description="Basic and acidic residues" evidence="1">
    <location>
        <begin position="83"/>
        <end position="92"/>
    </location>
</feature>
<evidence type="ECO:0000313" key="2">
    <source>
        <dbReference type="EMBL" id="KAF3197154.1"/>
    </source>
</evidence>
<name>A0A8H8URB1_ORBOL</name>
<gene>
    <name evidence="2" type="ORF">TWF679_003531</name>
</gene>
<accession>A0A8H8URB1</accession>